<evidence type="ECO:0008006" key="4">
    <source>
        <dbReference type="Google" id="ProtNLM"/>
    </source>
</evidence>
<dbReference type="HOGENOM" id="CLU_066214_1_2_10"/>
<reference evidence="2 3" key="2">
    <citation type="submission" date="2008-10" db="EMBL/GenBank/DDBJ databases">
        <authorList>
            <person name="Fulton L."/>
            <person name="Clifton S."/>
            <person name="Fulton B."/>
            <person name="Xu J."/>
            <person name="Minx P."/>
            <person name="Pepin K.H."/>
            <person name="Johnson M."/>
            <person name="Thiruvilangam P."/>
            <person name="Bhonagiri V."/>
            <person name="Nash W.E."/>
            <person name="Mardis E.R."/>
            <person name="Wilson R.K."/>
        </authorList>
    </citation>
    <scope>NUCLEOTIDE SEQUENCE [LARGE SCALE GENOMIC DNA]</scope>
    <source>
        <strain evidence="2 3">DSM 17855</strain>
    </source>
</reference>
<dbReference type="Pfam" id="PF09697">
    <property type="entry name" value="Porph_ging"/>
    <property type="match status" value="1"/>
</dbReference>
<proteinExistence type="predicted"/>
<keyword evidence="1" id="KW-0812">Transmembrane</keyword>
<organism evidence="2 3">
    <name type="scientific">Phocaeicola dorei DSM 17855</name>
    <dbReference type="NCBI Taxonomy" id="483217"/>
    <lineage>
        <taxon>Bacteria</taxon>
        <taxon>Pseudomonadati</taxon>
        <taxon>Bacteroidota</taxon>
        <taxon>Bacteroidia</taxon>
        <taxon>Bacteroidales</taxon>
        <taxon>Bacteroidaceae</taxon>
        <taxon>Phocaeicola</taxon>
    </lineage>
</organism>
<feature type="transmembrane region" description="Helical" evidence="1">
    <location>
        <begin position="47"/>
        <end position="69"/>
    </location>
</feature>
<evidence type="ECO:0000313" key="3">
    <source>
        <dbReference type="Proteomes" id="UP000004849"/>
    </source>
</evidence>
<dbReference type="AlphaFoldDB" id="B6VTF8"/>
<accession>B6VTF8</accession>
<reference evidence="2 3" key="1">
    <citation type="submission" date="2008-10" db="EMBL/GenBank/DDBJ databases">
        <title>Draft genome sequence of Bacteroides dorei (DSM 17855).</title>
        <authorList>
            <person name="Sudarsanam P."/>
            <person name="Ley R."/>
            <person name="Guruge J."/>
            <person name="Turnbaugh P.J."/>
            <person name="Mahowald M."/>
            <person name="Liep D."/>
            <person name="Gordon J."/>
        </authorList>
    </citation>
    <scope>NUCLEOTIDE SEQUENCE [LARGE SCALE GENOMIC DNA]</scope>
    <source>
        <strain evidence="2 3">DSM 17855</strain>
    </source>
</reference>
<keyword evidence="1" id="KW-0472">Membrane</keyword>
<sequence length="330" mass="38268">MQCTRGLFFHRRNISVIILWYREGEKDLALQYKIHHLKTIRIMKKKLANLLFWAIMALPATAQITILAMDDVKKSEPIDELVFRAQYELKMVEDTTKADRQPNSETMMLEVGKKCSQFYSYTTYLRDSTLIADYANKVSQDVLQQHAKAYGNGRITYRIYKNYPTGKVTTLDRLATSNFRCEEKNEKPVWTLLPDTATILTYHCRKATGHFRGRSYTAWFTMEIPVSEGPWKLCGLPGLIIKAEDDRRHYSFECTGIEQFRGPKPLLFNGKGFESISRRDLNKVYERYAKDPIGFITSTAPNVKLTVKDEQGNTLKNFELPYNPIELSEK</sequence>
<protein>
    <recommendedName>
        <fullName evidence="4">GLPGLI family protein</fullName>
    </recommendedName>
</protein>
<dbReference type="InterPro" id="IPR005901">
    <property type="entry name" value="GLPGLI"/>
</dbReference>
<keyword evidence="1" id="KW-1133">Transmembrane helix</keyword>
<dbReference type="EMBL" id="ABWZ01000013">
    <property type="protein sequence ID" value="EEB26989.1"/>
    <property type="molecule type" value="Genomic_DNA"/>
</dbReference>
<evidence type="ECO:0000313" key="2">
    <source>
        <dbReference type="EMBL" id="EEB26989.1"/>
    </source>
</evidence>
<name>B6VTF8_9BACT</name>
<evidence type="ECO:0000256" key="1">
    <source>
        <dbReference type="SAM" id="Phobius"/>
    </source>
</evidence>
<dbReference type="NCBIfam" id="TIGR01200">
    <property type="entry name" value="GLPGLI"/>
    <property type="match status" value="1"/>
</dbReference>
<dbReference type="Proteomes" id="UP000004849">
    <property type="component" value="Unassembled WGS sequence"/>
</dbReference>
<gene>
    <name evidence="2" type="ORF">BACDOR_00676</name>
</gene>